<proteinExistence type="predicted"/>
<keyword evidence="1" id="KW-0997">Cell inner membrane</keyword>
<dbReference type="InterPro" id="IPR029044">
    <property type="entry name" value="Nucleotide-diphossugar_trans"/>
</dbReference>
<keyword evidence="3" id="KW-0808">Transferase</keyword>
<dbReference type="InterPro" id="IPR001173">
    <property type="entry name" value="Glyco_trans_2-like"/>
</dbReference>
<dbReference type="GO" id="GO:0016740">
    <property type="term" value="F:transferase activity"/>
    <property type="evidence" value="ECO:0007669"/>
    <property type="project" value="UniProtKB-KW"/>
</dbReference>
<keyword evidence="1" id="KW-1003">Cell membrane</keyword>
<dbReference type="SUPFAM" id="SSF53448">
    <property type="entry name" value="Nucleotide-diphospho-sugar transferases"/>
    <property type="match status" value="1"/>
</dbReference>
<reference evidence="3 4" key="1">
    <citation type="submission" date="2017-01" db="EMBL/GenBank/DDBJ databases">
        <authorList>
            <person name="Mah S.A."/>
            <person name="Swanson W.J."/>
            <person name="Moy G.W."/>
            <person name="Vacquier V.D."/>
        </authorList>
    </citation>
    <scope>NUCLEOTIDE SEQUENCE [LARGE SCALE GENOMIC DNA]</scope>
    <source>
        <strain evidence="3 4">ATCC 29606</strain>
    </source>
</reference>
<evidence type="ECO:0000256" key="1">
    <source>
        <dbReference type="ARBA" id="ARBA00022519"/>
    </source>
</evidence>
<accession>A0A1N6YHL7</accession>
<feature type="domain" description="Glycosyltransferase 2-like" evidence="2">
    <location>
        <begin position="7"/>
        <end position="114"/>
    </location>
</feature>
<name>A0A1N6YHL7_9PSED</name>
<gene>
    <name evidence="3" type="ORF">SAMN05421672_11567</name>
</gene>
<dbReference type="PANTHER" id="PTHR43685">
    <property type="entry name" value="GLYCOSYLTRANSFERASE"/>
    <property type="match status" value="1"/>
</dbReference>
<sequence>MKDPLVSILIPAFNAERYVSPCVESVLSQEYGKLEVIVVDDGSSDGTLEALSKYKNIKVITQSNQGACAARNQALGAARGTYIKFLDADDFLHPGAIRSQVDAIQRLNSISIVYGDYSILREGAVKTVSNVVIQQDSEQLAQLVMANLMTSTPLHRKNLLDKVGGFDVRFKSGQEWNLHVRLAALGTQFVYHPQEIYMHRVHFSEDRISIKRRKSPSRLEYEKQKMLMTLHSVEQHASAKSRAAFAARLWDIGREALREGREDLASECFDLARQLSISDLKLFWPTLYKINHRLFGVRGAEKLSQLTLRFKKSLFY</sequence>
<dbReference type="Pfam" id="PF00535">
    <property type="entry name" value="Glycos_transf_2"/>
    <property type="match status" value="1"/>
</dbReference>
<dbReference type="Proteomes" id="UP000186079">
    <property type="component" value="Unassembled WGS sequence"/>
</dbReference>
<evidence type="ECO:0000313" key="4">
    <source>
        <dbReference type="Proteomes" id="UP000186079"/>
    </source>
</evidence>
<evidence type="ECO:0000259" key="2">
    <source>
        <dbReference type="Pfam" id="PF00535"/>
    </source>
</evidence>
<dbReference type="Gene3D" id="3.90.550.10">
    <property type="entry name" value="Spore Coat Polysaccharide Biosynthesis Protein SpsA, Chain A"/>
    <property type="match status" value="1"/>
</dbReference>
<dbReference type="InterPro" id="IPR050834">
    <property type="entry name" value="Glycosyltransf_2"/>
</dbReference>
<dbReference type="RefSeq" id="WP_052199698.1">
    <property type="nucleotide sequence ID" value="NZ_FTMC01000015.1"/>
</dbReference>
<evidence type="ECO:0000313" key="3">
    <source>
        <dbReference type="EMBL" id="SIR13996.1"/>
    </source>
</evidence>
<dbReference type="EMBL" id="FTMC01000015">
    <property type="protein sequence ID" value="SIR13996.1"/>
    <property type="molecule type" value="Genomic_DNA"/>
</dbReference>
<organism evidence="3 4">
    <name type="scientific">Pseudomonas flexibilis</name>
    <dbReference type="NCBI Taxonomy" id="706570"/>
    <lineage>
        <taxon>Bacteria</taxon>
        <taxon>Pseudomonadati</taxon>
        <taxon>Pseudomonadota</taxon>
        <taxon>Gammaproteobacteria</taxon>
        <taxon>Pseudomonadales</taxon>
        <taxon>Pseudomonadaceae</taxon>
        <taxon>Pseudomonas</taxon>
    </lineage>
</organism>
<dbReference type="PANTHER" id="PTHR43685:SF2">
    <property type="entry name" value="GLYCOSYLTRANSFERASE 2-LIKE DOMAIN-CONTAINING PROTEIN"/>
    <property type="match status" value="1"/>
</dbReference>
<protein>
    <submittedName>
        <fullName evidence="3">Glycosyl transferase family 2</fullName>
    </submittedName>
</protein>
<keyword evidence="1" id="KW-0472">Membrane</keyword>
<dbReference type="AlphaFoldDB" id="A0A1N6YHL7"/>